<evidence type="ECO:0000313" key="2">
    <source>
        <dbReference type="EMBL" id="NEN75381.1"/>
    </source>
</evidence>
<keyword evidence="1" id="KW-0472">Membrane</keyword>
<organism evidence="2 3">
    <name type="scientific">Pelistega ratti</name>
    <dbReference type="NCBI Taxonomy" id="2652177"/>
    <lineage>
        <taxon>Bacteria</taxon>
        <taxon>Pseudomonadati</taxon>
        <taxon>Pseudomonadota</taxon>
        <taxon>Betaproteobacteria</taxon>
        <taxon>Burkholderiales</taxon>
        <taxon>Alcaligenaceae</taxon>
        <taxon>Pelistega</taxon>
    </lineage>
</organism>
<keyword evidence="3" id="KW-1185">Reference proteome</keyword>
<dbReference type="AlphaFoldDB" id="A0A6L9Y4Q6"/>
<evidence type="ECO:0000256" key="1">
    <source>
        <dbReference type="SAM" id="Phobius"/>
    </source>
</evidence>
<keyword evidence="1" id="KW-0812">Transmembrane</keyword>
<sequence length="147" mass="16893">MTYYPILLILHLLAAFVFIGTVFFEMIFLENIRKRIPKEMMRLLEKEVGIRARQVIPWVLLILFSAGIGMAWFHRGALSHPISSQFGALLLLKIILAISVLCHFITVVILQKKGKLTGKISKYVHISVFCHVITIVILAKGMYYIHW</sequence>
<dbReference type="Proteomes" id="UP000477651">
    <property type="component" value="Unassembled WGS sequence"/>
</dbReference>
<comment type="caution">
    <text evidence="2">The sequence shown here is derived from an EMBL/GenBank/DDBJ whole genome shotgun (WGS) entry which is preliminary data.</text>
</comment>
<accession>A0A6L9Y4Q6</accession>
<dbReference type="EMBL" id="JAAGYR010000005">
    <property type="protein sequence ID" value="NEN75381.1"/>
    <property type="molecule type" value="Genomic_DNA"/>
</dbReference>
<evidence type="ECO:0008006" key="4">
    <source>
        <dbReference type="Google" id="ProtNLM"/>
    </source>
</evidence>
<evidence type="ECO:0000313" key="3">
    <source>
        <dbReference type="Proteomes" id="UP000477651"/>
    </source>
</evidence>
<feature type="transmembrane region" description="Helical" evidence="1">
    <location>
        <begin position="50"/>
        <end position="74"/>
    </location>
</feature>
<feature type="transmembrane region" description="Helical" evidence="1">
    <location>
        <begin position="123"/>
        <end position="145"/>
    </location>
</feature>
<feature type="transmembrane region" description="Helical" evidence="1">
    <location>
        <begin position="86"/>
        <end position="111"/>
    </location>
</feature>
<gene>
    <name evidence="2" type="ORF">F9B74_03440</name>
</gene>
<dbReference type="RefSeq" id="WP_163764069.1">
    <property type="nucleotide sequence ID" value="NZ_JAAGYR010000005.1"/>
</dbReference>
<dbReference type="InterPro" id="IPR007418">
    <property type="entry name" value="DUF474"/>
</dbReference>
<proteinExistence type="predicted"/>
<name>A0A6L9Y4Q6_9BURK</name>
<keyword evidence="1" id="KW-1133">Transmembrane helix</keyword>
<reference evidence="2 3" key="1">
    <citation type="submission" date="2020-02" db="EMBL/GenBank/DDBJ databases">
        <title>Pelistega sp. NLN82 were isolated from wild rodents of the Hainan Island.</title>
        <authorList>
            <person name="Niu N."/>
            <person name="Zhou J."/>
        </authorList>
    </citation>
    <scope>NUCLEOTIDE SEQUENCE [LARGE SCALE GENOMIC DNA]</scope>
    <source>
        <strain evidence="2 3">NLN82</strain>
    </source>
</reference>
<dbReference type="PIRSF" id="PIRSF015875">
    <property type="entry name" value="UCP015875"/>
    <property type="match status" value="1"/>
</dbReference>
<feature type="transmembrane region" description="Helical" evidence="1">
    <location>
        <begin position="6"/>
        <end position="29"/>
    </location>
</feature>
<protein>
    <recommendedName>
        <fullName evidence="4">Integral membrane protein</fullName>
    </recommendedName>
</protein>